<evidence type="ECO:0000259" key="1">
    <source>
        <dbReference type="Pfam" id="PF08473"/>
    </source>
</evidence>
<proteinExistence type="predicted"/>
<evidence type="ECO:0000313" key="3">
    <source>
        <dbReference type="Proteomes" id="UP000291343"/>
    </source>
</evidence>
<accession>A0A482XAK5</accession>
<reference evidence="2 3" key="1">
    <citation type="journal article" date="2017" name="Gigascience">
        <title>Genome sequence of the small brown planthopper, Laodelphax striatellus.</title>
        <authorList>
            <person name="Zhu J."/>
            <person name="Jiang F."/>
            <person name="Wang X."/>
            <person name="Yang P."/>
            <person name="Bao Y."/>
            <person name="Zhao W."/>
            <person name="Wang W."/>
            <person name="Lu H."/>
            <person name="Wang Q."/>
            <person name="Cui N."/>
            <person name="Li J."/>
            <person name="Chen X."/>
            <person name="Luo L."/>
            <person name="Yu J."/>
            <person name="Kang L."/>
            <person name="Cui F."/>
        </authorList>
    </citation>
    <scope>NUCLEOTIDE SEQUENCE [LARGE SCALE GENOMIC DNA]</scope>
    <source>
        <strain evidence="2">Lst14</strain>
    </source>
</reference>
<dbReference type="Proteomes" id="UP000291343">
    <property type="component" value="Unassembled WGS sequence"/>
</dbReference>
<keyword evidence="3" id="KW-1185">Reference proteome</keyword>
<dbReference type="STRING" id="195883.A0A482XAK5"/>
<gene>
    <name evidence="2" type="ORF">LSTR_LSTR017302</name>
</gene>
<feature type="domain" description="Voltage-dependent calcium channel alpha-2/delta subunit conserved region" evidence="1">
    <location>
        <begin position="7"/>
        <end position="82"/>
    </location>
</feature>
<comment type="caution">
    <text evidence="2">The sequence shown here is derived from an EMBL/GenBank/DDBJ whole genome shotgun (WGS) entry which is preliminary data.</text>
</comment>
<dbReference type="AlphaFoldDB" id="A0A482XAK5"/>
<feature type="non-terminal residue" evidence="2">
    <location>
        <position position="1"/>
    </location>
</feature>
<dbReference type="EMBL" id="QKKF02014568">
    <property type="protein sequence ID" value="RZF42727.1"/>
    <property type="molecule type" value="Genomic_DNA"/>
</dbReference>
<organism evidence="2 3">
    <name type="scientific">Laodelphax striatellus</name>
    <name type="common">Small brown planthopper</name>
    <name type="synonym">Delphax striatella</name>
    <dbReference type="NCBI Taxonomy" id="195883"/>
    <lineage>
        <taxon>Eukaryota</taxon>
        <taxon>Metazoa</taxon>
        <taxon>Ecdysozoa</taxon>
        <taxon>Arthropoda</taxon>
        <taxon>Hexapoda</taxon>
        <taxon>Insecta</taxon>
        <taxon>Pterygota</taxon>
        <taxon>Neoptera</taxon>
        <taxon>Paraneoptera</taxon>
        <taxon>Hemiptera</taxon>
        <taxon>Auchenorrhyncha</taxon>
        <taxon>Fulgoroidea</taxon>
        <taxon>Delphacidae</taxon>
        <taxon>Criomorphinae</taxon>
        <taxon>Laodelphax</taxon>
    </lineage>
</organism>
<name>A0A482XAK5_LAOST</name>
<dbReference type="InParanoid" id="A0A482XAK5"/>
<dbReference type="InterPro" id="IPR013680">
    <property type="entry name" value="VDCC_a2/dsu"/>
</dbReference>
<evidence type="ECO:0000313" key="2">
    <source>
        <dbReference type="EMBL" id="RZF42727.1"/>
    </source>
</evidence>
<sequence length="128" mass="14421">CTVKTGCKKTCASADLDCYVLDNNGFIILSEKAEQTGMFFGQADGTIMDSLVQDGIYKKISIMDHQGACVDTKSNMNRGSYSCSKPWQPLAWFARWLFGHLIWLSMQFHLTPLWEPHFTSAQEDGNDE</sequence>
<feature type="non-terminal residue" evidence="2">
    <location>
        <position position="128"/>
    </location>
</feature>
<dbReference type="OrthoDB" id="10054666at2759"/>
<dbReference type="Pfam" id="PF08473">
    <property type="entry name" value="VGCC_alpha2"/>
    <property type="match status" value="1"/>
</dbReference>
<protein>
    <recommendedName>
        <fullName evidence="1">Voltage-dependent calcium channel alpha-2/delta subunit conserved region domain-containing protein</fullName>
    </recommendedName>
</protein>